<dbReference type="InterPro" id="IPR051783">
    <property type="entry name" value="NAD(P)-dependent_oxidoreduct"/>
</dbReference>
<dbReference type="InterPro" id="IPR036291">
    <property type="entry name" value="NAD(P)-bd_dom_sf"/>
</dbReference>
<dbReference type="SUPFAM" id="SSF51735">
    <property type="entry name" value="NAD(P)-binding Rossmann-fold domains"/>
    <property type="match status" value="1"/>
</dbReference>
<dbReference type="EMBL" id="VRLW01000001">
    <property type="protein sequence ID" value="KAA1259471.1"/>
    <property type="molecule type" value="Genomic_DNA"/>
</dbReference>
<dbReference type="CDD" id="cd05266">
    <property type="entry name" value="SDR_a4"/>
    <property type="match status" value="1"/>
</dbReference>
<evidence type="ECO:0000313" key="2">
    <source>
        <dbReference type="EMBL" id="KAA1259471.1"/>
    </source>
</evidence>
<dbReference type="AlphaFoldDB" id="A0A5B1CGY6"/>
<comment type="caution">
    <text evidence="2">The sequence shown here is derived from an EMBL/GenBank/DDBJ whole genome shotgun (WGS) entry which is preliminary data.</text>
</comment>
<protein>
    <submittedName>
        <fullName evidence="2">NAD dependent epimerase/dehydratase family protein</fullName>
    </submittedName>
</protein>
<dbReference type="PANTHER" id="PTHR48079:SF6">
    <property type="entry name" value="NAD(P)-BINDING DOMAIN-CONTAINING PROTEIN-RELATED"/>
    <property type="match status" value="1"/>
</dbReference>
<proteinExistence type="predicted"/>
<dbReference type="Gene3D" id="3.40.50.720">
    <property type="entry name" value="NAD(P)-binding Rossmann-like Domain"/>
    <property type="match status" value="1"/>
</dbReference>
<gene>
    <name evidence="2" type="ORF">LF1_20050</name>
</gene>
<feature type="domain" description="NAD-dependent epimerase/dehydratase" evidence="1">
    <location>
        <begin position="5"/>
        <end position="224"/>
    </location>
</feature>
<dbReference type="InterPro" id="IPR001509">
    <property type="entry name" value="Epimerase_deHydtase"/>
</dbReference>
<dbReference type="Proteomes" id="UP000322699">
    <property type="component" value="Unassembled WGS sequence"/>
</dbReference>
<dbReference type="GO" id="GO:0005737">
    <property type="term" value="C:cytoplasm"/>
    <property type="evidence" value="ECO:0007669"/>
    <property type="project" value="TreeGrafter"/>
</dbReference>
<dbReference type="RefSeq" id="WP_068260095.1">
    <property type="nucleotide sequence ID" value="NZ_LWSK01000014.1"/>
</dbReference>
<name>A0A5B1CGY6_9BACT</name>
<reference evidence="2 3" key="1">
    <citation type="submission" date="2019-08" db="EMBL/GenBank/DDBJ databases">
        <title>Deep-cultivation of Planctomycetes and their phenomic and genomic characterization uncovers novel biology.</title>
        <authorList>
            <person name="Wiegand S."/>
            <person name="Jogler M."/>
            <person name="Boedeker C."/>
            <person name="Pinto D."/>
            <person name="Vollmers J."/>
            <person name="Rivas-Marin E."/>
            <person name="Kohn T."/>
            <person name="Peeters S.H."/>
            <person name="Heuer A."/>
            <person name="Rast P."/>
            <person name="Oberbeckmann S."/>
            <person name="Bunk B."/>
            <person name="Jeske O."/>
            <person name="Meyerdierks A."/>
            <person name="Storesund J.E."/>
            <person name="Kallscheuer N."/>
            <person name="Luecker S."/>
            <person name="Lage O.M."/>
            <person name="Pohl T."/>
            <person name="Merkel B.J."/>
            <person name="Hornburger P."/>
            <person name="Mueller R.-W."/>
            <person name="Bruemmer F."/>
            <person name="Labrenz M."/>
            <person name="Spormann A.M."/>
            <person name="Op Den Camp H."/>
            <person name="Overmann J."/>
            <person name="Amann R."/>
            <person name="Jetten M.S.M."/>
            <person name="Mascher T."/>
            <person name="Medema M.H."/>
            <person name="Devos D.P."/>
            <person name="Kaster A.-K."/>
            <person name="Ovreas L."/>
            <person name="Rohde M."/>
            <person name="Galperin M.Y."/>
            <person name="Jogler C."/>
        </authorList>
    </citation>
    <scope>NUCLEOTIDE SEQUENCE [LARGE SCALE GENOMIC DNA]</scope>
    <source>
        <strain evidence="2 3">LF1</strain>
    </source>
</reference>
<sequence length="299" mass="33105">MNRSLVVGYGYLGRRVASLAKKNGDIVYATTRNSQKMKSIYEDGIHPIQCDWTDRSSLIRSIGELDKIDRVLVAVAYDRSSQIDRDTAMVGGLGNLIDALRIDPSSAAKTKFCYISTTGVYHQTGGVWVDETSPTRPTRDGGKAHLRAEALLRKKLGPTGFRTLRLSGIYGPGRVPRAADVIAGRPIASPADGYLNLIHVDDAASAVMAAWQLQPGDGHHTYVISDDAPVVRRMFYQHIADLCHAASPTFIDPDKDASVRFRSETNKRIWNRRMKKDLDFKLQFPTHREGLADVLKPEA</sequence>
<accession>A0A5B1CGY6</accession>
<evidence type="ECO:0000259" key="1">
    <source>
        <dbReference type="Pfam" id="PF01370"/>
    </source>
</evidence>
<dbReference type="Pfam" id="PF01370">
    <property type="entry name" value="Epimerase"/>
    <property type="match status" value="1"/>
</dbReference>
<dbReference type="PANTHER" id="PTHR48079">
    <property type="entry name" value="PROTEIN YEEZ"/>
    <property type="match status" value="1"/>
</dbReference>
<organism evidence="2 3">
    <name type="scientific">Rubripirellula obstinata</name>
    <dbReference type="NCBI Taxonomy" id="406547"/>
    <lineage>
        <taxon>Bacteria</taxon>
        <taxon>Pseudomonadati</taxon>
        <taxon>Planctomycetota</taxon>
        <taxon>Planctomycetia</taxon>
        <taxon>Pirellulales</taxon>
        <taxon>Pirellulaceae</taxon>
        <taxon>Rubripirellula</taxon>
    </lineage>
</organism>
<dbReference type="OrthoDB" id="9808276at2"/>
<dbReference type="GO" id="GO:0004029">
    <property type="term" value="F:aldehyde dehydrogenase (NAD+) activity"/>
    <property type="evidence" value="ECO:0007669"/>
    <property type="project" value="TreeGrafter"/>
</dbReference>
<keyword evidence="3" id="KW-1185">Reference proteome</keyword>
<evidence type="ECO:0000313" key="3">
    <source>
        <dbReference type="Proteomes" id="UP000322699"/>
    </source>
</evidence>